<dbReference type="Gene3D" id="3.40.430.10">
    <property type="entry name" value="Dihydrofolate Reductase, subunit A"/>
    <property type="match status" value="1"/>
</dbReference>
<evidence type="ECO:0000313" key="3">
    <source>
        <dbReference type="Proteomes" id="UP001595764"/>
    </source>
</evidence>
<feature type="domain" description="Bacterial bifunctional deaminase-reductase C-terminal" evidence="1">
    <location>
        <begin position="4"/>
        <end position="170"/>
    </location>
</feature>
<comment type="caution">
    <text evidence="2">The sequence shown here is derived from an EMBL/GenBank/DDBJ whole genome shotgun (WGS) entry which is preliminary data.</text>
</comment>
<accession>A0ABV7QHS9</accession>
<dbReference type="Pfam" id="PF01872">
    <property type="entry name" value="RibD_C"/>
    <property type="match status" value="1"/>
</dbReference>
<dbReference type="RefSeq" id="WP_377874116.1">
    <property type="nucleotide sequence ID" value="NZ_JBHMAY010000065.1"/>
</dbReference>
<dbReference type="EMBL" id="JBHRWI010000027">
    <property type="protein sequence ID" value="MFC3512892.1"/>
    <property type="molecule type" value="Genomic_DNA"/>
</dbReference>
<organism evidence="2 3">
    <name type="scientific">Amycolatopsis halotolerans</name>
    <dbReference type="NCBI Taxonomy" id="330083"/>
    <lineage>
        <taxon>Bacteria</taxon>
        <taxon>Bacillati</taxon>
        <taxon>Actinomycetota</taxon>
        <taxon>Actinomycetes</taxon>
        <taxon>Pseudonocardiales</taxon>
        <taxon>Pseudonocardiaceae</taxon>
        <taxon>Amycolatopsis</taxon>
    </lineage>
</organism>
<evidence type="ECO:0000259" key="1">
    <source>
        <dbReference type="Pfam" id="PF01872"/>
    </source>
</evidence>
<name>A0ABV7QHS9_9PSEU</name>
<gene>
    <name evidence="2" type="ORF">ACFORO_22165</name>
</gene>
<sequence length="210" mass="21737">MGEVVAGASMSLDGFVAGPGESGFDLLFGWTGNGTEEVPTAQPGRALRMSPASAKVVRAQLESTGALLVGRRLFDLTSGWGGTHPFGVPVVVVTHEPPAGWEDSPFTFVTEGIEVAVARAKELADGRDVGVNAGEMARQCLTAGLLDALRIDLVPVLLGGGVPFFGEFGLGPVRLGEPDIVPGESVTHLRYRVVGTNSRSFACVSSFAGV</sequence>
<keyword evidence="3" id="KW-1185">Reference proteome</keyword>
<evidence type="ECO:0000313" key="2">
    <source>
        <dbReference type="EMBL" id="MFC3512892.1"/>
    </source>
</evidence>
<protein>
    <submittedName>
        <fullName evidence="2">Dihydrofolate reductase family protein</fullName>
    </submittedName>
</protein>
<dbReference type="InterPro" id="IPR002734">
    <property type="entry name" value="RibDG_C"/>
</dbReference>
<dbReference type="InterPro" id="IPR024072">
    <property type="entry name" value="DHFR-like_dom_sf"/>
</dbReference>
<dbReference type="SUPFAM" id="SSF53597">
    <property type="entry name" value="Dihydrofolate reductase-like"/>
    <property type="match status" value="1"/>
</dbReference>
<reference evidence="3" key="1">
    <citation type="journal article" date="2019" name="Int. J. Syst. Evol. Microbiol.">
        <title>The Global Catalogue of Microorganisms (GCM) 10K type strain sequencing project: providing services to taxonomists for standard genome sequencing and annotation.</title>
        <authorList>
            <consortium name="The Broad Institute Genomics Platform"/>
            <consortium name="The Broad Institute Genome Sequencing Center for Infectious Disease"/>
            <person name="Wu L."/>
            <person name="Ma J."/>
        </authorList>
    </citation>
    <scope>NUCLEOTIDE SEQUENCE [LARGE SCALE GENOMIC DNA]</scope>
    <source>
        <strain evidence="3">CGMCC 4.7682</strain>
    </source>
</reference>
<dbReference type="Proteomes" id="UP001595764">
    <property type="component" value="Unassembled WGS sequence"/>
</dbReference>
<proteinExistence type="predicted"/>